<dbReference type="Gene3D" id="1.10.3730.10">
    <property type="entry name" value="ProC C-terminal domain-like"/>
    <property type="match status" value="1"/>
</dbReference>
<evidence type="ECO:0000256" key="1">
    <source>
        <dbReference type="ARBA" id="ARBA00005525"/>
    </source>
</evidence>
<dbReference type="GO" id="GO:0004735">
    <property type="term" value="F:pyrroline-5-carboxylate reductase activity"/>
    <property type="evidence" value="ECO:0007669"/>
    <property type="project" value="UniProtKB-UniRule"/>
</dbReference>
<dbReference type="SUPFAM" id="SSF48179">
    <property type="entry name" value="6-phosphogluconate dehydrogenase C-terminal domain-like"/>
    <property type="match status" value="1"/>
</dbReference>
<organism evidence="9">
    <name type="scientific">Magnetospirillum gryphiswaldense</name>
    <dbReference type="NCBI Taxonomy" id="55518"/>
    <lineage>
        <taxon>Bacteria</taxon>
        <taxon>Pseudomonadati</taxon>
        <taxon>Pseudomonadota</taxon>
        <taxon>Alphaproteobacteria</taxon>
        <taxon>Rhodospirillales</taxon>
        <taxon>Rhodospirillaceae</taxon>
        <taxon>Magnetospirillum</taxon>
    </lineage>
</organism>
<gene>
    <name evidence="4" type="primary">proC</name>
    <name evidence="9" type="ORF">MGR_1249</name>
</gene>
<dbReference type="Gene3D" id="3.40.50.720">
    <property type="entry name" value="NAD(P)-binding Rossmann-like Domain"/>
    <property type="match status" value="1"/>
</dbReference>
<feature type="domain" description="Pyrroline-5-carboxylate reductase dimerisation" evidence="8">
    <location>
        <begin position="160"/>
        <end position="266"/>
    </location>
</feature>
<dbReference type="NCBIfam" id="TIGR00112">
    <property type="entry name" value="proC"/>
    <property type="match status" value="1"/>
</dbReference>
<dbReference type="InterPro" id="IPR029036">
    <property type="entry name" value="P5CR_dimer"/>
</dbReference>
<evidence type="ECO:0000259" key="8">
    <source>
        <dbReference type="Pfam" id="PF14748"/>
    </source>
</evidence>
<name>A4U120_9PROT</name>
<dbReference type="PIRSF" id="PIRSF000193">
    <property type="entry name" value="Pyrrol-5-carb_rd"/>
    <property type="match status" value="1"/>
</dbReference>
<evidence type="ECO:0000256" key="2">
    <source>
        <dbReference type="ARBA" id="ARBA00022857"/>
    </source>
</evidence>
<evidence type="ECO:0000256" key="6">
    <source>
        <dbReference type="PIRSR" id="PIRSR000193-1"/>
    </source>
</evidence>
<keyword evidence="2 4" id="KW-0521">NADP</keyword>
<dbReference type="GO" id="GO:0055129">
    <property type="term" value="P:L-proline biosynthetic process"/>
    <property type="evidence" value="ECO:0007669"/>
    <property type="project" value="UniProtKB-UniRule"/>
</dbReference>
<feature type="domain" description="Pyrroline-5-carboxylate reductase catalytic N-terminal" evidence="7">
    <location>
        <begin position="6"/>
        <end position="96"/>
    </location>
</feature>
<reference evidence="9" key="1">
    <citation type="journal article" date="2007" name="J. Bacteriol.">
        <title>Comparative genome analysis of four magnetotactic bacteria reveals a complex set of group-specific genes implicated in magnetosome biomineralization and function.</title>
        <authorList>
            <person name="Richter M."/>
            <person name="Kube M."/>
            <person name="Bazylinski D.A."/>
            <person name="Lombardot T."/>
            <person name="Gloeckner F.O."/>
            <person name="Reinhardt R."/>
            <person name="Schueler D."/>
        </authorList>
    </citation>
    <scope>NUCLEOTIDE SEQUENCE</scope>
    <source>
        <strain evidence="9">MSR-1</strain>
    </source>
</reference>
<comment type="function">
    <text evidence="4">Catalyzes the reduction of 1-pyrroline-5-carboxylate (PCA) to L-proline.</text>
</comment>
<dbReference type="EMBL" id="CU459003">
    <property type="protein sequence ID" value="CAM76577.1"/>
    <property type="molecule type" value="Genomic_DNA"/>
</dbReference>
<dbReference type="Pfam" id="PF03807">
    <property type="entry name" value="F420_oxidored"/>
    <property type="match status" value="1"/>
</dbReference>
<comment type="subcellular location">
    <subcellularLocation>
        <location evidence="4">Cytoplasm</location>
    </subcellularLocation>
</comment>
<dbReference type="AlphaFoldDB" id="A4U120"/>
<keyword evidence="4" id="KW-0963">Cytoplasm</keyword>
<dbReference type="EC" id="1.5.1.2" evidence="4 5"/>
<dbReference type="FunFam" id="1.10.3730.10:FF:000001">
    <property type="entry name" value="Pyrroline-5-carboxylate reductase"/>
    <property type="match status" value="1"/>
</dbReference>
<evidence type="ECO:0000256" key="5">
    <source>
        <dbReference type="NCBIfam" id="TIGR00112"/>
    </source>
</evidence>
<dbReference type="SUPFAM" id="SSF51735">
    <property type="entry name" value="NAD(P)-binding Rossmann-fold domains"/>
    <property type="match status" value="1"/>
</dbReference>
<dbReference type="InterPro" id="IPR036291">
    <property type="entry name" value="NAD(P)-bd_dom_sf"/>
</dbReference>
<evidence type="ECO:0000313" key="9">
    <source>
        <dbReference type="EMBL" id="CAM76577.1"/>
    </source>
</evidence>
<feature type="binding site" evidence="6">
    <location>
        <begin position="68"/>
        <end position="71"/>
    </location>
    <ligand>
        <name>NADP(+)</name>
        <dbReference type="ChEBI" id="CHEBI:58349"/>
    </ligand>
</feature>
<proteinExistence type="inferred from homology"/>
<sequence>MMIVTKILLVGCGKMGSAMLAGWLERGIRAADVVVVDPHAQGLPDGVTVLGDVDLLSKTFIPDITILAVKPQVMAEVLPAYARLAGQTVFLSIAAGKPVAFFRRHLGEAAAVIRAMPNTPAAVQRGITVCFAGANVAQEPRALAQSLLEAVGEVAWIDDESQMDAVTAVSGSGPAYVFLLAEVMAAAGVAAGLPADLADRLARATVSGGGELLRQSLDSSAQLRVNVTSPGGTTAAALAVLMDEAKGMAPLMTDAVAAATKRGKELAG</sequence>
<protein>
    <recommendedName>
        <fullName evidence="4 5">Pyrroline-5-carboxylate reductase</fullName>
        <shortName evidence="4">P5C reductase</shortName>
        <shortName evidence="4">P5CR</shortName>
        <ecNumber evidence="4 5">1.5.1.2</ecNumber>
    </recommendedName>
    <alternativeName>
        <fullName evidence="4">PCA reductase</fullName>
    </alternativeName>
</protein>
<dbReference type="UniPathway" id="UPA00098">
    <property type="reaction ID" value="UER00361"/>
</dbReference>
<dbReference type="HAMAP" id="MF_01925">
    <property type="entry name" value="P5C_reductase"/>
    <property type="match status" value="1"/>
</dbReference>
<dbReference type="GO" id="GO:0005737">
    <property type="term" value="C:cytoplasm"/>
    <property type="evidence" value="ECO:0007669"/>
    <property type="project" value="UniProtKB-SubCell"/>
</dbReference>
<dbReference type="PANTHER" id="PTHR11645:SF0">
    <property type="entry name" value="PYRROLINE-5-CARBOXYLATE REDUCTASE 3"/>
    <property type="match status" value="1"/>
</dbReference>
<accession>A4U120</accession>
<dbReference type="Pfam" id="PF14748">
    <property type="entry name" value="P5CR_dimer"/>
    <property type="match status" value="1"/>
</dbReference>
<dbReference type="InterPro" id="IPR008927">
    <property type="entry name" value="6-PGluconate_DH-like_C_sf"/>
</dbReference>
<comment type="pathway">
    <text evidence="4">Amino-acid biosynthesis; L-proline biosynthesis; L-proline from L-glutamate 5-semialdehyde: step 1/1.</text>
</comment>
<keyword evidence="4" id="KW-0028">Amino-acid biosynthesis</keyword>
<dbReference type="InterPro" id="IPR000304">
    <property type="entry name" value="Pyrroline-COOH_reductase"/>
</dbReference>
<keyword evidence="4" id="KW-0641">Proline biosynthesis</keyword>
<dbReference type="InterPro" id="IPR028939">
    <property type="entry name" value="P5C_Rdtase_cat_N"/>
</dbReference>
<dbReference type="PANTHER" id="PTHR11645">
    <property type="entry name" value="PYRROLINE-5-CARBOXYLATE REDUCTASE"/>
    <property type="match status" value="1"/>
</dbReference>
<evidence type="ECO:0000256" key="4">
    <source>
        <dbReference type="HAMAP-Rule" id="MF_01925"/>
    </source>
</evidence>
<evidence type="ECO:0000259" key="7">
    <source>
        <dbReference type="Pfam" id="PF03807"/>
    </source>
</evidence>
<comment type="similarity">
    <text evidence="1 4">Belongs to the pyrroline-5-carboxylate reductase family.</text>
</comment>
<comment type="catalytic activity">
    <reaction evidence="4">
        <text>L-proline + NADP(+) = (S)-1-pyrroline-5-carboxylate + NADPH + 2 H(+)</text>
        <dbReference type="Rhea" id="RHEA:14109"/>
        <dbReference type="ChEBI" id="CHEBI:15378"/>
        <dbReference type="ChEBI" id="CHEBI:17388"/>
        <dbReference type="ChEBI" id="CHEBI:57783"/>
        <dbReference type="ChEBI" id="CHEBI:58349"/>
        <dbReference type="ChEBI" id="CHEBI:60039"/>
        <dbReference type="EC" id="1.5.1.2"/>
    </reaction>
</comment>
<evidence type="ECO:0000256" key="3">
    <source>
        <dbReference type="ARBA" id="ARBA00023002"/>
    </source>
</evidence>
<comment type="catalytic activity">
    <reaction evidence="4">
        <text>L-proline + NAD(+) = (S)-1-pyrroline-5-carboxylate + NADH + 2 H(+)</text>
        <dbReference type="Rhea" id="RHEA:14105"/>
        <dbReference type="ChEBI" id="CHEBI:15378"/>
        <dbReference type="ChEBI" id="CHEBI:17388"/>
        <dbReference type="ChEBI" id="CHEBI:57540"/>
        <dbReference type="ChEBI" id="CHEBI:57945"/>
        <dbReference type="ChEBI" id="CHEBI:60039"/>
        <dbReference type="EC" id="1.5.1.2"/>
    </reaction>
</comment>
<keyword evidence="3 4" id="KW-0560">Oxidoreductase</keyword>